<keyword evidence="6" id="KW-1185">Reference proteome</keyword>
<dbReference type="CDD" id="cd17593">
    <property type="entry name" value="REC_CheC-like"/>
    <property type="match status" value="1"/>
</dbReference>
<dbReference type="RefSeq" id="WP_102521485.1">
    <property type="nucleotide sequence ID" value="NZ_LT960611.1"/>
</dbReference>
<dbReference type="PROSITE" id="PS50110">
    <property type="entry name" value="RESPONSE_REGULATORY"/>
    <property type="match status" value="1"/>
</dbReference>
<dbReference type="Gene3D" id="3.40.50.2300">
    <property type="match status" value="1"/>
</dbReference>
<keyword evidence="2 3" id="KW-0597">Phosphoprotein</keyword>
<dbReference type="PANTHER" id="PTHR44591">
    <property type="entry name" value="STRESS RESPONSE REGULATOR PROTEIN 1"/>
    <property type="match status" value="1"/>
</dbReference>
<dbReference type="SUPFAM" id="SSF103039">
    <property type="entry name" value="CheC-like"/>
    <property type="match status" value="1"/>
</dbReference>
<name>A0A2N8Z9Y1_9VIBR</name>
<evidence type="ECO:0000256" key="1">
    <source>
        <dbReference type="ARBA" id="ARBA00022500"/>
    </source>
</evidence>
<dbReference type="InterPro" id="IPR011006">
    <property type="entry name" value="CheY-like_superfamily"/>
</dbReference>
<dbReference type="Proteomes" id="UP000235828">
    <property type="component" value="Chromosome A"/>
</dbReference>
<dbReference type="SMART" id="SM00448">
    <property type="entry name" value="REC"/>
    <property type="match status" value="1"/>
</dbReference>
<dbReference type="AlphaFoldDB" id="A0A2N8Z9Y1"/>
<gene>
    <name evidence="5" type="ORF">VTAP4600_A0704</name>
</gene>
<dbReference type="GO" id="GO:0000160">
    <property type="term" value="P:phosphorelay signal transduction system"/>
    <property type="evidence" value="ECO:0007669"/>
    <property type="project" value="InterPro"/>
</dbReference>
<feature type="modified residue" description="4-aspartylphosphate" evidence="3">
    <location>
        <position position="52"/>
    </location>
</feature>
<dbReference type="SUPFAM" id="SSF52172">
    <property type="entry name" value="CheY-like"/>
    <property type="match status" value="1"/>
</dbReference>
<accession>A0A2N8Z9Y1</accession>
<dbReference type="KEGG" id="vta:A0704"/>
<dbReference type="InterPro" id="IPR001789">
    <property type="entry name" value="Sig_transdc_resp-reg_receiver"/>
</dbReference>
<evidence type="ECO:0000313" key="6">
    <source>
        <dbReference type="Proteomes" id="UP000235828"/>
    </source>
</evidence>
<dbReference type="Pfam" id="PF00072">
    <property type="entry name" value="Response_reg"/>
    <property type="match status" value="1"/>
</dbReference>
<evidence type="ECO:0000313" key="5">
    <source>
        <dbReference type="EMBL" id="SON48683.1"/>
    </source>
</evidence>
<evidence type="ECO:0000259" key="4">
    <source>
        <dbReference type="PROSITE" id="PS50110"/>
    </source>
</evidence>
<proteinExistence type="predicted"/>
<organism evidence="5 6">
    <name type="scientific">Vibrio tapetis subsp. tapetis</name>
    <dbReference type="NCBI Taxonomy" id="1671868"/>
    <lineage>
        <taxon>Bacteria</taxon>
        <taxon>Pseudomonadati</taxon>
        <taxon>Pseudomonadota</taxon>
        <taxon>Gammaproteobacteria</taxon>
        <taxon>Vibrionales</taxon>
        <taxon>Vibrionaceae</taxon>
        <taxon>Vibrio</taxon>
    </lineage>
</organism>
<evidence type="ECO:0000256" key="3">
    <source>
        <dbReference type="PROSITE-ProRule" id="PRU00169"/>
    </source>
</evidence>
<dbReference type="OrthoDB" id="281471at2"/>
<evidence type="ECO:0000256" key="2">
    <source>
        <dbReference type="ARBA" id="ARBA00022553"/>
    </source>
</evidence>
<keyword evidence="1" id="KW-0145">Chemotaxis</keyword>
<feature type="domain" description="Response regulatory" evidence="4">
    <location>
        <begin position="2"/>
        <end position="117"/>
    </location>
</feature>
<reference evidence="5 6" key="1">
    <citation type="submission" date="2017-10" db="EMBL/GenBank/DDBJ databases">
        <authorList>
            <person name="Banno H."/>
            <person name="Chua N.-H."/>
        </authorList>
    </citation>
    <scope>NUCLEOTIDE SEQUENCE [LARGE SCALE GENOMIC DNA]</scope>
    <source>
        <strain evidence="5">Vibrio tapetis CECT4600</strain>
    </source>
</reference>
<dbReference type="EMBL" id="LT960611">
    <property type="protein sequence ID" value="SON48683.1"/>
    <property type="molecule type" value="Genomic_DNA"/>
</dbReference>
<dbReference type="Gene3D" id="3.40.1550.10">
    <property type="entry name" value="CheC-like"/>
    <property type="match status" value="1"/>
</dbReference>
<dbReference type="InterPro" id="IPR050595">
    <property type="entry name" value="Bact_response_regulator"/>
</dbReference>
<protein>
    <submittedName>
        <fullName evidence="5">Putative Chemotaxis protein CheC--inhibitor of MCP methylation</fullName>
    </submittedName>
</protein>
<dbReference type="PANTHER" id="PTHR44591:SF24">
    <property type="entry name" value="PROTEIN-GLUTAMATE METHYLESTERASE_PROTEIN-GLUTAMINE GLUTAMINASE 1"/>
    <property type="match status" value="1"/>
</dbReference>
<dbReference type="GO" id="GO:0006935">
    <property type="term" value="P:chemotaxis"/>
    <property type="evidence" value="ECO:0007669"/>
    <property type="project" value="UniProtKB-KW"/>
</dbReference>
<sequence>MKVLICDDSALARKSLSRCIAELEHLNIQYAEDGNEALAILVEQNIDVLFLDLTMPTMGGYEVLAALPVSNHPTKVVVVSGDVQLAAQNRCMQLGAYAFIEKPLKPDVARPLFENLNLRYHDPRSHAATSPSLDPLSKFREITNIALGRGAAILSDHFGQFIQIPIPHVGVLSCGELTMLLEDVLHREGSVAVAQRFVGGGIHGEALVCMRGEHIPKMGEQLSYKVGEYTFNEVVLNIANLLVSSYLISLSEQINVPFSLRQPSVIDYFHQEINSIGLGQYEEIFTVEYTYVAENADFECEVLFLVDPLSVGAIKRVMESF</sequence>
<dbReference type="CDD" id="cd17910">
    <property type="entry name" value="CheC_ClassII"/>
    <property type="match status" value="1"/>
</dbReference>
<dbReference type="InterPro" id="IPR028976">
    <property type="entry name" value="CheC-like_sf"/>
</dbReference>